<accession>A0A6A4GS60</accession>
<evidence type="ECO:0000256" key="1">
    <source>
        <dbReference type="ARBA" id="ARBA00010406"/>
    </source>
</evidence>
<protein>
    <submittedName>
        <fullName evidence="3">Ribonucleotide reductase large subunit</fullName>
    </submittedName>
</protein>
<gene>
    <name evidence="3" type="ORF">BT96DRAFT_443299</name>
</gene>
<reference evidence="3" key="1">
    <citation type="journal article" date="2019" name="Environ. Microbiol.">
        <title>Fungal ecological strategies reflected in gene transcription - a case study of two litter decomposers.</title>
        <authorList>
            <person name="Barbi F."/>
            <person name="Kohler A."/>
            <person name="Barry K."/>
            <person name="Baskaran P."/>
            <person name="Daum C."/>
            <person name="Fauchery L."/>
            <person name="Ihrmark K."/>
            <person name="Kuo A."/>
            <person name="LaButti K."/>
            <person name="Lipzen A."/>
            <person name="Morin E."/>
            <person name="Grigoriev I.V."/>
            <person name="Henrissat B."/>
            <person name="Lindahl B."/>
            <person name="Martin F."/>
        </authorList>
    </citation>
    <scope>NUCLEOTIDE SEQUENCE</scope>
    <source>
        <strain evidence="3">JB14</strain>
    </source>
</reference>
<organism evidence="3 4">
    <name type="scientific">Gymnopus androsaceus JB14</name>
    <dbReference type="NCBI Taxonomy" id="1447944"/>
    <lineage>
        <taxon>Eukaryota</taxon>
        <taxon>Fungi</taxon>
        <taxon>Dikarya</taxon>
        <taxon>Basidiomycota</taxon>
        <taxon>Agaricomycotina</taxon>
        <taxon>Agaricomycetes</taxon>
        <taxon>Agaricomycetidae</taxon>
        <taxon>Agaricales</taxon>
        <taxon>Marasmiineae</taxon>
        <taxon>Omphalotaceae</taxon>
        <taxon>Gymnopus</taxon>
    </lineage>
</organism>
<feature type="domain" description="Ribonucleotide reductase large subunit C-terminal" evidence="2">
    <location>
        <begin position="1"/>
        <end position="103"/>
    </location>
</feature>
<dbReference type="InterPro" id="IPR000788">
    <property type="entry name" value="RNR_lg_C"/>
</dbReference>
<evidence type="ECO:0000259" key="2">
    <source>
        <dbReference type="Pfam" id="PF02867"/>
    </source>
</evidence>
<dbReference type="GO" id="GO:0004748">
    <property type="term" value="F:ribonucleoside-diphosphate reductase activity, thioredoxin disulfide as acceptor"/>
    <property type="evidence" value="ECO:0007669"/>
    <property type="project" value="TreeGrafter"/>
</dbReference>
<evidence type="ECO:0000313" key="3">
    <source>
        <dbReference type="EMBL" id="KAE9388150.1"/>
    </source>
</evidence>
<dbReference type="Proteomes" id="UP000799118">
    <property type="component" value="Unassembled WGS sequence"/>
</dbReference>
<comment type="similarity">
    <text evidence="1">Belongs to the ribonucleoside diphosphate reductase large chain family.</text>
</comment>
<dbReference type="GO" id="GO:0005524">
    <property type="term" value="F:ATP binding"/>
    <property type="evidence" value="ECO:0007669"/>
    <property type="project" value="TreeGrafter"/>
</dbReference>
<dbReference type="EMBL" id="ML769759">
    <property type="protein sequence ID" value="KAE9388150.1"/>
    <property type="molecule type" value="Genomic_DNA"/>
</dbReference>
<dbReference type="PRINTS" id="PR01183">
    <property type="entry name" value="RIBORDTASEM1"/>
</dbReference>
<dbReference type="Pfam" id="PF02867">
    <property type="entry name" value="Ribonuc_red_lgC"/>
    <property type="match status" value="1"/>
</dbReference>
<dbReference type="GO" id="GO:0005971">
    <property type="term" value="C:ribonucleoside-diphosphate reductase complex"/>
    <property type="evidence" value="ECO:0007669"/>
    <property type="project" value="TreeGrafter"/>
</dbReference>
<dbReference type="OrthoDB" id="3000483at2759"/>
<sequence length="104" mass="11675">MLYKDACNAKSNQKNLGVIKLSNLCTEIVKHSSPDETTVCNVASLTLPTYITKDTSGKPTHDFQKLHNLAKTVVFNLNQVIDRNYYPILEARCSNMRSRPIGMC</sequence>
<dbReference type="Gene3D" id="3.20.70.20">
    <property type="match status" value="1"/>
</dbReference>
<dbReference type="PANTHER" id="PTHR11573:SF6">
    <property type="entry name" value="RIBONUCLEOSIDE-DIPHOSPHATE REDUCTASE LARGE SUBUNIT"/>
    <property type="match status" value="1"/>
</dbReference>
<dbReference type="InterPro" id="IPR039718">
    <property type="entry name" value="Rrm1"/>
</dbReference>
<keyword evidence="4" id="KW-1185">Reference proteome</keyword>
<dbReference type="GO" id="GO:0009263">
    <property type="term" value="P:deoxyribonucleotide biosynthetic process"/>
    <property type="evidence" value="ECO:0007669"/>
    <property type="project" value="TreeGrafter"/>
</dbReference>
<proteinExistence type="inferred from homology"/>
<evidence type="ECO:0000313" key="4">
    <source>
        <dbReference type="Proteomes" id="UP000799118"/>
    </source>
</evidence>
<name>A0A6A4GS60_9AGAR</name>
<dbReference type="AlphaFoldDB" id="A0A6A4GS60"/>
<dbReference type="PANTHER" id="PTHR11573">
    <property type="entry name" value="RIBONUCLEOSIDE-DIPHOSPHATE REDUCTASE LARGE CHAIN"/>
    <property type="match status" value="1"/>
</dbReference>
<dbReference type="SUPFAM" id="SSF51998">
    <property type="entry name" value="PFL-like glycyl radical enzymes"/>
    <property type="match status" value="1"/>
</dbReference>